<proteinExistence type="predicted"/>
<protein>
    <submittedName>
        <fullName evidence="1">Uncharacterized protein</fullName>
    </submittedName>
</protein>
<evidence type="ECO:0000313" key="2">
    <source>
        <dbReference type="Proteomes" id="UP000308549"/>
    </source>
</evidence>
<accession>A0A4U0TXC4</accession>
<name>A0A4U0TXC4_9PEZI</name>
<dbReference type="AlphaFoldDB" id="A0A4U0TXC4"/>
<dbReference type="EMBL" id="NAJL01000028">
    <property type="protein sequence ID" value="TKA26485.1"/>
    <property type="molecule type" value="Genomic_DNA"/>
</dbReference>
<dbReference type="OrthoDB" id="4364812at2759"/>
<gene>
    <name evidence="1" type="ORF">B0A50_05322</name>
</gene>
<sequence length="242" mass="27637">MDVDEAISFLSLPFDWYVLDKWDSSSTESERQQHIHLGTKFARLGHKGRRIDSQSLSRSVEDVPKALLTGQERRIHRNTQPIWVRTDYSLGTDERHEQLLSGFDDDITYEGGIFAFVPWLLVAEKPYYATLKEAYESEQVQRDLFPDLGDAKDSEASSHTPFYVADAEAMCTGYILWIQPDQYGNSLQRNCIQPWSLGVIDNMKTNGFKLSELRFGHEDGFISELGNKPDENVVSPWQPPSG</sequence>
<evidence type="ECO:0000313" key="1">
    <source>
        <dbReference type="EMBL" id="TKA26485.1"/>
    </source>
</evidence>
<reference evidence="1 2" key="1">
    <citation type="submission" date="2017-03" db="EMBL/GenBank/DDBJ databases">
        <title>Genomes of endolithic fungi from Antarctica.</title>
        <authorList>
            <person name="Coleine C."/>
            <person name="Masonjones S."/>
            <person name="Stajich J.E."/>
        </authorList>
    </citation>
    <scope>NUCLEOTIDE SEQUENCE [LARGE SCALE GENOMIC DNA]</scope>
    <source>
        <strain evidence="1 2">CCFEE 6315</strain>
    </source>
</reference>
<organism evidence="1 2">
    <name type="scientific">Salinomyces thailandicus</name>
    <dbReference type="NCBI Taxonomy" id="706561"/>
    <lineage>
        <taxon>Eukaryota</taxon>
        <taxon>Fungi</taxon>
        <taxon>Dikarya</taxon>
        <taxon>Ascomycota</taxon>
        <taxon>Pezizomycotina</taxon>
        <taxon>Dothideomycetes</taxon>
        <taxon>Dothideomycetidae</taxon>
        <taxon>Mycosphaerellales</taxon>
        <taxon>Teratosphaeriaceae</taxon>
        <taxon>Salinomyces</taxon>
    </lineage>
</organism>
<keyword evidence="2" id="KW-1185">Reference proteome</keyword>
<comment type="caution">
    <text evidence="1">The sequence shown here is derived from an EMBL/GenBank/DDBJ whole genome shotgun (WGS) entry which is preliminary data.</text>
</comment>
<dbReference type="Proteomes" id="UP000308549">
    <property type="component" value="Unassembled WGS sequence"/>
</dbReference>